<dbReference type="Proteomes" id="UP001221142">
    <property type="component" value="Unassembled WGS sequence"/>
</dbReference>
<accession>A0AAD7F653</accession>
<name>A0AAD7F653_9AGAR</name>
<organism evidence="1 2">
    <name type="scientific">Roridomyces roridus</name>
    <dbReference type="NCBI Taxonomy" id="1738132"/>
    <lineage>
        <taxon>Eukaryota</taxon>
        <taxon>Fungi</taxon>
        <taxon>Dikarya</taxon>
        <taxon>Basidiomycota</taxon>
        <taxon>Agaricomycotina</taxon>
        <taxon>Agaricomycetes</taxon>
        <taxon>Agaricomycetidae</taxon>
        <taxon>Agaricales</taxon>
        <taxon>Marasmiineae</taxon>
        <taxon>Mycenaceae</taxon>
        <taxon>Roridomyces</taxon>
    </lineage>
</organism>
<dbReference type="AlphaFoldDB" id="A0AAD7F653"/>
<protein>
    <submittedName>
        <fullName evidence="1">Uncharacterized protein</fullName>
    </submittedName>
</protein>
<gene>
    <name evidence="1" type="ORF">FB45DRAFT_880897</name>
</gene>
<dbReference type="EMBL" id="JARKIF010000113">
    <property type="protein sequence ID" value="KAJ7604211.1"/>
    <property type="molecule type" value="Genomic_DNA"/>
</dbReference>
<comment type="caution">
    <text evidence="1">The sequence shown here is derived from an EMBL/GenBank/DDBJ whole genome shotgun (WGS) entry which is preliminary data.</text>
</comment>
<keyword evidence="2" id="KW-1185">Reference proteome</keyword>
<evidence type="ECO:0000313" key="1">
    <source>
        <dbReference type="EMBL" id="KAJ7604211.1"/>
    </source>
</evidence>
<proteinExistence type="predicted"/>
<reference evidence="1" key="1">
    <citation type="submission" date="2023-03" db="EMBL/GenBank/DDBJ databases">
        <title>Massive genome expansion in bonnet fungi (Mycena s.s.) driven by repeated elements and novel gene families across ecological guilds.</title>
        <authorList>
            <consortium name="Lawrence Berkeley National Laboratory"/>
            <person name="Harder C.B."/>
            <person name="Miyauchi S."/>
            <person name="Viragh M."/>
            <person name="Kuo A."/>
            <person name="Thoen E."/>
            <person name="Andreopoulos B."/>
            <person name="Lu D."/>
            <person name="Skrede I."/>
            <person name="Drula E."/>
            <person name="Henrissat B."/>
            <person name="Morin E."/>
            <person name="Kohler A."/>
            <person name="Barry K."/>
            <person name="LaButti K."/>
            <person name="Morin E."/>
            <person name="Salamov A."/>
            <person name="Lipzen A."/>
            <person name="Mereny Z."/>
            <person name="Hegedus B."/>
            <person name="Baldrian P."/>
            <person name="Stursova M."/>
            <person name="Weitz H."/>
            <person name="Taylor A."/>
            <person name="Grigoriev I.V."/>
            <person name="Nagy L.G."/>
            <person name="Martin F."/>
            <person name="Kauserud H."/>
        </authorList>
    </citation>
    <scope>NUCLEOTIDE SEQUENCE</scope>
    <source>
        <strain evidence="1">9284</strain>
    </source>
</reference>
<sequence>MATGAIRPTYRLDSRLASDLRMVLEMEKGIALYRQHQRTSKVALNGNSCHLFALFVLKISILDSHETNLPVTEKLHAVPLFYELGIANALGKSHILFGVRARKTPWRYSMGPKATRFFHYGYSRTEAVPNVARSRSGSMWSAFEFGLRAWRPGQEASRPVELERKAREEIRESGPRAQNRTNAYLFVGISVLLDKVRANPGQKDQVRDSVQHGPSNPVETCREQTRFIEIKRESVSLSRCFTFDPGCSQKCP</sequence>
<evidence type="ECO:0000313" key="2">
    <source>
        <dbReference type="Proteomes" id="UP001221142"/>
    </source>
</evidence>